<proteinExistence type="predicted"/>
<dbReference type="EMBL" id="LNSV01000027">
    <property type="protein sequence ID" value="KUH38405.1"/>
    <property type="molecule type" value="Genomic_DNA"/>
</dbReference>
<dbReference type="STRING" id="936756.ATE80_13125"/>
<accession>A0A117IWE2</accession>
<evidence type="ECO:0000313" key="2">
    <source>
        <dbReference type="Proteomes" id="UP000054011"/>
    </source>
</evidence>
<dbReference type="RefSeq" id="WP_058942382.1">
    <property type="nucleotide sequence ID" value="NZ_LNSV01000027.1"/>
</dbReference>
<reference evidence="1 2" key="1">
    <citation type="submission" date="2015-11" db="EMBL/GenBank/DDBJ databases">
        <title>Genome-wide analysis reveals the secondary metabolome in Streptomyces kanasensis ZX01.</title>
        <authorList>
            <person name="Zhang G."/>
            <person name="Han L."/>
            <person name="Feng J."/>
            <person name="Zhang X."/>
        </authorList>
    </citation>
    <scope>NUCLEOTIDE SEQUENCE [LARGE SCALE GENOMIC DNA]</scope>
    <source>
        <strain evidence="1 2">ZX01</strain>
    </source>
</reference>
<dbReference type="AlphaFoldDB" id="A0A117IWE2"/>
<organism evidence="1 2">
    <name type="scientific">Streptomyces kanasensis</name>
    <dbReference type="NCBI Taxonomy" id="936756"/>
    <lineage>
        <taxon>Bacteria</taxon>
        <taxon>Bacillati</taxon>
        <taxon>Actinomycetota</taxon>
        <taxon>Actinomycetes</taxon>
        <taxon>Kitasatosporales</taxon>
        <taxon>Streptomycetaceae</taxon>
        <taxon>Streptomyces</taxon>
    </lineage>
</organism>
<keyword evidence="2" id="KW-1185">Reference proteome</keyword>
<evidence type="ECO:0000313" key="1">
    <source>
        <dbReference type="EMBL" id="KUH38405.1"/>
    </source>
</evidence>
<name>A0A117IWE2_9ACTN</name>
<dbReference type="Proteomes" id="UP000054011">
    <property type="component" value="Unassembled WGS sequence"/>
</dbReference>
<sequence length="233" mass="24943">MTTTATTAQHLRTIATGWADLRAALATTPTTWPPTGLRDYLTALELHDTTAGQLRALERDPGQIGHTAAPLSIPILDTMRAVEAALVELADQAAAALQRPPMSRAPETWPIAERERRNRLAAEDAADPRRWGAPGRRRTAPHAALWLLAVVEGRPGPWTPLDAAQRAWIHRIAAEAARRIETALDLHDATAALTRPCTTCGGQIIVHGGAGARPLARCRGCGATWHAPEHAAA</sequence>
<comment type="caution">
    <text evidence="1">The sequence shown here is derived from an EMBL/GenBank/DDBJ whole genome shotgun (WGS) entry which is preliminary data.</text>
</comment>
<dbReference type="OrthoDB" id="4162555at2"/>
<protein>
    <submittedName>
        <fullName evidence="1">Uncharacterized protein</fullName>
    </submittedName>
</protein>
<gene>
    <name evidence="1" type="ORF">ATE80_13125</name>
</gene>